<keyword evidence="3" id="KW-1185">Reference proteome</keyword>
<feature type="region of interest" description="Disordered" evidence="1">
    <location>
        <begin position="70"/>
        <end position="90"/>
    </location>
</feature>
<accession>A0A2I2FKX2</accession>
<gene>
    <name evidence="2" type="ORF">BDW47DRAFT_99855</name>
</gene>
<dbReference type="EMBL" id="KZ559121">
    <property type="protein sequence ID" value="PLB41288.1"/>
    <property type="molecule type" value="Genomic_DNA"/>
</dbReference>
<evidence type="ECO:0000313" key="3">
    <source>
        <dbReference type="Proteomes" id="UP000234585"/>
    </source>
</evidence>
<organism evidence="2 3">
    <name type="scientific">Aspergillus candidus</name>
    <dbReference type="NCBI Taxonomy" id="41067"/>
    <lineage>
        <taxon>Eukaryota</taxon>
        <taxon>Fungi</taxon>
        <taxon>Dikarya</taxon>
        <taxon>Ascomycota</taxon>
        <taxon>Pezizomycotina</taxon>
        <taxon>Eurotiomycetes</taxon>
        <taxon>Eurotiomycetidae</taxon>
        <taxon>Eurotiales</taxon>
        <taxon>Aspergillaceae</taxon>
        <taxon>Aspergillus</taxon>
        <taxon>Aspergillus subgen. Circumdati</taxon>
    </lineage>
</organism>
<proteinExistence type="predicted"/>
<dbReference type="AlphaFoldDB" id="A0A2I2FKX2"/>
<dbReference type="RefSeq" id="XP_024675300.1">
    <property type="nucleotide sequence ID" value="XM_024820954.1"/>
</dbReference>
<name>A0A2I2FKX2_ASPCN</name>
<reference evidence="2 3" key="1">
    <citation type="submission" date="2017-12" db="EMBL/GenBank/DDBJ databases">
        <authorList>
            <consortium name="DOE Joint Genome Institute"/>
            <person name="Haridas S."/>
            <person name="Kjaerbolling I."/>
            <person name="Vesth T.C."/>
            <person name="Frisvad J.C."/>
            <person name="Nybo J.L."/>
            <person name="Theobald S."/>
            <person name="Kuo A."/>
            <person name="Bowyer P."/>
            <person name="Matsuda Y."/>
            <person name="Mondo S."/>
            <person name="Lyhne E.K."/>
            <person name="Kogle M.E."/>
            <person name="Clum A."/>
            <person name="Lipzen A."/>
            <person name="Salamov A."/>
            <person name="Ngan C.Y."/>
            <person name="Daum C."/>
            <person name="Chiniquy J."/>
            <person name="Barry K."/>
            <person name="LaButti K."/>
            <person name="Simmons B.A."/>
            <person name="Magnuson J.K."/>
            <person name="Mortensen U.H."/>
            <person name="Larsen T.O."/>
            <person name="Grigoriev I.V."/>
            <person name="Baker S.E."/>
            <person name="Andersen M.R."/>
            <person name="Nordberg H.P."/>
            <person name="Cantor M.N."/>
            <person name="Hua S.X."/>
        </authorList>
    </citation>
    <scope>NUCLEOTIDE SEQUENCE [LARGE SCALE GENOMIC DNA]</scope>
    <source>
        <strain evidence="2 3">CBS 102.13</strain>
    </source>
</reference>
<dbReference type="GeneID" id="36528114"/>
<protein>
    <submittedName>
        <fullName evidence="2">Uncharacterized protein</fullName>
    </submittedName>
</protein>
<sequence>MREGRVNATRSGWQFNGWATSRIGSPTSRPEATIYLAQFDPMAAQLDLAIFASNIGQTAIVAEQSEVELENQKEKNVQQPKFAGDHPPNY</sequence>
<evidence type="ECO:0000313" key="2">
    <source>
        <dbReference type="EMBL" id="PLB41288.1"/>
    </source>
</evidence>
<dbReference type="Proteomes" id="UP000234585">
    <property type="component" value="Unassembled WGS sequence"/>
</dbReference>
<dbReference type="OrthoDB" id="4510750at2759"/>
<evidence type="ECO:0000256" key="1">
    <source>
        <dbReference type="SAM" id="MobiDB-lite"/>
    </source>
</evidence>